<dbReference type="InterPro" id="IPR003599">
    <property type="entry name" value="Ig_sub"/>
</dbReference>
<evidence type="ECO:0000256" key="4">
    <source>
        <dbReference type="ARBA" id="ARBA00022859"/>
    </source>
</evidence>
<proteinExistence type="predicted"/>
<reference evidence="12" key="1">
    <citation type="submission" date="2021-04" db="EMBL/GenBank/DDBJ databases">
        <authorList>
            <consortium name="Wellcome Sanger Institute Data Sharing"/>
        </authorList>
    </citation>
    <scope>NUCLEOTIDE SEQUENCE [LARGE SCALE GENOMIC DNA]</scope>
</reference>
<dbReference type="InterPro" id="IPR036179">
    <property type="entry name" value="Ig-like_dom_sf"/>
</dbReference>
<feature type="signal peptide" evidence="10">
    <location>
        <begin position="1"/>
        <end position="21"/>
    </location>
</feature>
<dbReference type="PANTHER" id="PTHR19433">
    <property type="entry name" value="T-CELL RECEPTOR ALPHA CHAIN V REGION-RELATED"/>
    <property type="match status" value="1"/>
</dbReference>
<dbReference type="FunCoup" id="A0A665VK17">
    <property type="interactions" value="33"/>
</dbReference>
<dbReference type="InParanoid" id="A0A665VK17"/>
<name>A0A665VK17_ECHNA</name>
<dbReference type="GO" id="GO:0005886">
    <property type="term" value="C:plasma membrane"/>
    <property type="evidence" value="ECO:0007669"/>
    <property type="project" value="UniProtKB-SubCell"/>
</dbReference>
<keyword evidence="9" id="KW-1133">Transmembrane helix</keyword>
<evidence type="ECO:0000256" key="3">
    <source>
        <dbReference type="ARBA" id="ARBA00022729"/>
    </source>
</evidence>
<evidence type="ECO:0000256" key="2">
    <source>
        <dbReference type="ARBA" id="ARBA00022475"/>
    </source>
</evidence>
<dbReference type="PANTHER" id="PTHR19433:SF111">
    <property type="entry name" value="T CELL RECEPTOR ALPHA VARIABLE 4"/>
    <property type="match status" value="1"/>
</dbReference>
<dbReference type="SUPFAM" id="SSF48726">
    <property type="entry name" value="Immunoglobulin"/>
    <property type="match status" value="1"/>
</dbReference>
<evidence type="ECO:0000256" key="1">
    <source>
        <dbReference type="ARBA" id="ARBA00004236"/>
    </source>
</evidence>
<dbReference type="AlphaFoldDB" id="A0A665VK17"/>
<dbReference type="OMA" id="LKFKWIA"/>
<evidence type="ECO:0000256" key="9">
    <source>
        <dbReference type="SAM" id="Phobius"/>
    </source>
</evidence>
<keyword evidence="2" id="KW-1003">Cell membrane</keyword>
<dbReference type="InterPro" id="IPR013106">
    <property type="entry name" value="Ig_V-set"/>
</dbReference>
<evidence type="ECO:0000256" key="6">
    <source>
        <dbReference type="ARBA" id="ARBA00023157"/>
    </source>
</evidence>
<evidence type="ECO:0000259" key="11">
    <source>
        <dbReference type="PROSITE" id="PS50835"/>
    </source>
</evidence>
<dbReference type="GO" id="GO:0009617">
    <property type="term" value="P:response to bacterium"/>
    <property type="evidence" value="ECO:0007669"/>
    <property type="project" value="TreeGrafter"/>
</dbReference>
<protein>
    <recommendedName>
        <fullName evidence="11">Ig-like domain-containing protein</fullName>
    </recommendedName>
</protein>
<keyword evidence="13" id="KW-1185">Reference proteome</keyword>
<dbReference type="Proteomes" id="UP000472264">
    <property type="component" value="Chromosome 18"/>
</dbReference>
<evidence type="ECO:0000256" key="8">
    <source>
        <dbReference type="SAM" id="MobiDB-lite"/>
    </source>
</evidence>
<reference evidence="12" key="3">
    <citation type="submission" date="2025-09" db="UniProtKB">
        <authorList>
            <consortium name="Ensembl"/>
        </authorList>
    </citation>
    <scope>IDENTIFICATION</scope>
</reference>
<dbReference type="SMART" id="SM00409">
    <property type="entry name" value="IG"/>
    <property type="match status" value="1"/>
</dbReference>
<organism evidence="12 13">
    <name type="scientific">Echeneis naucrates</name>
    <name type="common">Live sharksucker</name>
    <dbReference type="NCBI Taxonomy" id="173247"/>
    <lineage>
        <taxon>Eukaryota</taxon>
        <taxon>Metazoa</taxon>
        <taxon>Chordata</taxon>
        <taxon>Craniata</taxon>
        <taxon>Vertebrata</taxon>
        <taxon>Euteleostomi</taxon>
        <taxon>Actinopterygii</taxon>
        <taxon>Neopterygii</taxon>
        <taxon>Teleostei</taxon>
        <taxon>Neoteleostei</taxon>
        <taxon>Acanthomorphata</taxon>
        <taxon>Carangaria</taxon>
        <taxon>Carangiformes</taxon>
        <taxon>Echeneidae</taxon>
        <taxon>Echeneis</taxon>
    </lineage>
</organism>
<evidence type="ECO:0000313" key="13">
    <source>
        <dbReference type="Proteomes" id="UP000472264"/>
    </source>
</evidence>
<keyword evidence="5 9" id="KW-0472">Membrane</keyword>
<dbReference type="InterPro" id="IPR052051">
    <property type="entry name" value="TCR_complex_component"/>
</dbReference>
<keyword evidence="7" id="KW-0325">Glycoprotein</keyword>
<dbReference type="Ensembl" id="ENSENLT00000032526.1">
    <property type="protein sequence ID" value="ENSENLP00000031617.1"/>
    <property type="gene ID" value="ENSENLG00000013968.1"/>
</dbReference>
<dbReference type="InterPro" id="IPR007110">
    <property type="entry name" value="Ig-like_dom"/>
</dbReference>
<evidence type="ECO:0000256" key="5">
    <source>
        <dbReference type="ARBA" id="ARBA00023136"/>
    </source>
</evidence>
<keyword evidence="4" id="KW-0391">Immunity</keyword>
<evidence type="ECO:0000256" key="10">
    <source>
        <dbReference type="SAM" id="SignalP"/>
    </source>
</evidence>
<keyword evidence="6" id="KW-1015">Disulfide bond</keyword>
<accession>A0A665VK17</accession>
<evidence type="ECO:0000313" key="12">
    <source>
        <dbReference type="Ensembl" id="ENSENLP00000031617.1"/>
    </source>
</evidence>
<feature type="region of interest" description="Disordered" evidence="8">
    <location>
        <begin position="168"/>
        <end position="188"/>
    </location>
</feature>
<dbReference type="Pfam" id="PF07686">
    <property type="entry name" value="V-set"/>
    <property type="match status" value="1"/>
</dbReference>
<dbReference type="Gene3D" id="2.60.40.10">
    <property type="entry name" value="Immunoglobulins"/>
    <property type="match status" value="1"/>
</dbReference>
<dbReference type="GO" id="GO:0002376">
    <property type="term" value="P:immune system process"/>
    <property type="evidence" value="ECO:0007669"/>
    <property type="project" value="UniProtKB-KW"/>
</dbReference>
<evidence type="ECO:0000256" key="7">
    <source>
        <dbReference type="ARBA" id="ARBA00023180"/>
    </source>
</evidence>
<keyword evidence="3 10" id="KW-0732">Signal</keyword>
<dbReference type="InterPro" id="IPR013783">
    <property type="entry name" value="Ig-like_fold"/>
</dbReference>
<dbReference type="PROSITE" id="PS50835">
    <property type="entry name" value="IG_LIKE"/>
    <property type="match status" value="1"/>
</dbReference>
<keyword evidence="9" id="KW-0812">Transmembrane</keyword>
<feature type="domain" description="Ig-like" evidence="11">
    <location>
        <begin position="16"/>
        <end position="121"/>
    </location>
</feature>
<comment type="subcellular location">
    <subcellularLocation>
        <location evidence="1">Cell membrane</location>
    </subcellularLocation>
</comment>
<reference evidence="12" key="2">
    <citation type="submission" date="2025-08" db="UniProtKB">
        <authorList>
            <consortium name="Ensembl"/>
        </authorList>
    </citation>
    <scope>IDENTIFICATION</scope>
</reference>
<sequence length="219" mass="24643">MSSAFVVALLCTFSWISVSVSEFHTVEVQPGEEVILLCNNFTKTPAFITWFKMDSRPSATCIASLWNYDANVSLYVGFPKEEFNMTSNMTTIFLHIKHVNFSDSGLHFCGSTWENKTEIVSATYLKVQEKKSVEAKPLMFFVLGVLVIFLTVVIIALVIRDRKSHAALKKKKQTPQETENLGSDDLNYAAPNFKQKAKMSRKPPSDADQELNVVYAGIR</sequence>
<feature type="chain" id="PRO_5025603867" description="Ig-like domain-containing protein" evidence="10">
    <location>
        <begin position="22"/>
        <end position="219"/>
    </location>
</feature>
<feature type="transmembrane region" description="Helical" evidence="9">
    <location>
        <begin position="138"/>
        <end position="159"/>
    </location>
</feature>